<evidence type="ECO:0000313" key="1">
    <source>
        <dbReference type="EMBL" id="SEG49719.1"/>
    </source>
</evidence>
<sequence>MVSAQQHQDMILPSYRGLARGAYSFSTGWPVCEFSLEKFFPKMGIRLYQKRYFSQDFIVFIRAGNVLC</sequence>
<protein>
    <submittedName>
        <fullName evidence="1">Uncharacterized protein</fullName>
    </submittedName>
</protein>
<accession>A0A1H6ALX4</accession>
<proteinExistence type="predicted"/>
<evidence type="ECO:0000313" key="2">
    <source>
        <dbReference type="Proteomes" id="UP000236731"/>
    </source>
</evidence>
<reference evidence="2" key="1">
    <citation type="submission" date="2016-10" db="EMBL/GenBank/DDBJ databases">
        <authorList>
            <person name="Varghese N."/>
            <person name="Submissions S."/>
        </authorList>
    </citation>
    <scope>NUCLEOTIDE SEQUENCE [LARGE SCALE GENOMIC DNA]</scope>
    <source>
        <strain evidence="2">DSM 22361</strain>
    </source>
</reference>
<dbReference type="EMBL" id="FNUT01000008">
    <property type="protein sequence ID" value="SEG49719.1"/>
    <property type="molecule type" value="Genomic_DNA"/>
</dbReference>
<dbReference type="AlphaFoldDB" id="A0A1H6ALX4"/>
<organism evidence="1 2">
    <name type="scientific">Sphingobacterium lactis</name>
    <dbReference type="NCBI Taxonomy" id="797291"/>
    <lineage>
        <taxon>Bacteria</taxon>
        <taxon>Pseudomonadati</taxon>
        <taxon>Bacteroidota</taxon>
        <taxon>Sphingobacteriia</taxon>
        <taxon>Sphingobacteriales</taxon>
        <taxon>Sphingobacteriaceae</taxon>
        <taxon>Sphingobacterium</taxon>
    </lineage>
</organism>
<keyword evidence="2" id="KW-1185">Reference proteome</keyword>
<dbReference type="Proteomes" id="UP000236731">
    <property type="component" value="Unassembled WGS sequence"/>
</dbReference>
<gene>
    <name evidence="1" type="ORF">SAMN05421877_108218</name>
</gene>
<name>A0A1H6ALX4_9SPHI</name>